<accession>A0A9W7G3T1</accession>
<dbReference type="AlphaFoldDB" id="A0A9W7G3T1"/>
<gene>
    <name evidence="1" type="ORF">TrCOL_g6251</name>
</gene>
<dbReference type="Proteomes" id="UP001165065">
    <property type="component" value="Unassembled WGS sequence"/>
</dbReference>
<reference evidence="2" key="1">
    <citation type="journal article" date="2023" name="Commun. Biol.">
        <title>Genome analysis of Parmales, the sister group of diatoms, reveals the evolutionary specialization of diatoms from phago-mixotrophs to photoautotrophs.</title>
        <authorList>
            <person name="Ban H."/>
            <person name="Sato S."/>
            <person name="Yoshikawa S."/>
            <person name="Yamada K."/>
            <person name="Nakamura Y."/>
            <person name="Ichinomiya M."/>
            <person name="Sato N."/>
            <person name="Blanc-Mathieu R."/>
            <person name="Endo H."/>
            <person name="Kuwata A."/>
            <person name="Ogata H."/>
        </authorList>
    </citation>
    <scope>NUCLEOTIDE SEQUENCE [LARGE SCALE GENOMIC DNA]</scope>
</reference>
<protein>
    <submittedName>
        <fullName evidence="1">Uncharacterized protein</fullName>
    </submittedName>
</protein>
<name>A0A9W7G3T1_9STRA</name>
<sequence length="69" mass="7958">MEDKLRSTRKIYSAAGRELGSSALREMKEHLDTNAQHKHGRAEYGLEKFGLSERRVGEVMKDYKEEFGV</sequence>
<keyword evidence="2" id="KW-1185">Reference proteome</keyword>
<dbReference type="EMBL" id="BRYA01000005">
    <property type="protein sequence ID" value="GMI31098.1"/>
    <property type="molecule type" value="Genomic_DNA"/>
</dbReference>
<proteinExistence type="predicted"/>
<evidence type="ECO:0000313" key="2">
    <source>
        <dbReference type="Proteomes" id="UP001165065"/>
    </source>
</evidence>
<evidence type="ECO:0000313" key="1">
    <source>
        <dbReference type="EMBL" id="GMI31098.1"/>
    </source>
</evidence>
<dbReference type="Gene3D" id="3.40.50.300">
    <property type="entry name" value="P-loop containing nucleotide triphosphate hydrolases"/>
    <property type="match status" value="1"/>
</dbReference>
<organism evidence="1 2">
    <name type="scientific">Triparma columacea</name>
    <dbReference type="NCBI Taxonomy" id="722753"/>
    <lineage>
        <taxon>Eukaryota</taxon>
        <taxon>Sar</taxon>
        <taxon>Stramenopiles</taxon>
        <taxon>Ochrophyta</taxon>
        <taxon>Bolidophyceae</taxon>
        <taxon>Parmales</taxon>
        <taxon>Triparmaceae</taxon>
        <taxon>Triparma</taxon>
    </lineage>
</organism>
<dbReference type="InterPro" id="IPR027417">
    <property type="entry name" value="P-loop_NTPase"/>
</dbReference>
<comment type="caution">
    <text evidence="1">The sequence shown here is derived from an EMBL/GenBank/DDBJ whole genome shotgun (WGS) entry which is preliminary data.</text>
</comment>